<evidence type="ECO:0000259" key="4">
    <source>
        <dbReference type="Pfam" id="PF09745"/>
    </source>
</evidence>
<dbReference type="Pfam" id="PF09745">
    <property type="entry name" value="NSRP1_N"/>
    <property type="match status" value="1"/>
</dbReference>
<evidence type="ECO:0000313" key="5">
    <source>
        <dbReference type="EnsemblMetazoa" id="AMEM015871-PA"/>
    </source>
</evidence>
<dbReference type="RefSeq" id="XP_041781645.1">
    <property type="nucleotide sequence ID" value="XM_041925711.1"/>
</dbReference>
<feature type="compositionally biased region" description="Basic and acidic residues" evidence="3">
    <location>
        <begin position="101"/>
        <end position="132"/>
    </location>
</feature>
<feature type="domain" description="Nuclear speckle splicing regulatory protein 1 N-terminal" evidence="4">
    <location>
        <begin position="50"/>
        <end position="169"/>
    </location>
</feature>
<evidence type="ECO:0000256" key="3">
    <source>
        <dbReference type="SAM" id="MobiDB-lite"/>
    </source>
</evidence>
<dbReference type="EnsemblMetazoa" id="AMEM015871-RA">
    <property type="protein sequence ID" value="AMEM015871-PA"/>
    <property type="gene ID" value="AMEM015871"/>
</dbReference>
<keyword evidence="6" id="KW-1185">Reference proteome</keyword>
<evidence type="ECO:0000313" key="6">
    <source>
        <dbReference type="Proteomes" id="UP000075903"/>
    </source>
</evidence>
<protein>
    <submittedName>
        <fullName evidence="5">DUF2040 domain-containing protein</fullName>
    </submittedName>
</protein>
<organism evidence="5 6">
    <name type="scientific">Anopheles merus</name>
    <name type="common">Mosquito</name>
    <dbReference type="NCBI Taxonomy" id="30066"/>
    <lineage>
        <taxon>Eukaryota</taxon>
        <taxon>Metazoa</taxon>
        <taxon>Ecdysozoa</taxon>
        <taxon>Arthropoda</taxon>
        <taxon>Hexapoda</taxon>
        <taxon>Insecta</taxon>
        <taxon>Pterygota</taxon>
        <taxon>Neoptera</taxon>
        <taxon>Endopterygota</taxon>
        <taxon>Diptera</taxon>
        <taxon>Nematocera</taxon>
        <taxon>Culicoidea</taxon>
        <taxon>Culicidae</taxon>
        <taxon>Anophelinae</taxon>
        <taxon>Anopheles</taxon>
    </lineage>
</organism>
<feature type="region of interest" description="Disordered" evidence="3">
    <location>
        <begin position="164"/>
        <end position="345"/>
    </location>
</feature>
<proteinExistence type="inferred from homology"/>
<feature type="compositionally biased region" description="Acidic residues" evidence="3">
    <location>
        <begin position="269"/>
        <end position="286"/>
    </location>
</feature>
<dbReference type="InterPro" id="IPR042816">
    <property type="entry name" value="Nsrp1"/>
</dbReference>
<dbReference type="GO" id="GO:0000381">
    <property type="term" value="P:regulation of alternative mRNA splicing, via spliceosome"/>
    <property type="evidence" value="ECO:0007669"/>
    <property type="project" value="InterPro"/>
</dbReference>
<dbReference type="VEuPathDB" id="VectorBase:AMEM015871"/>
<dbReference type="STRING" id="30066.A0A182VJ63"/>
<sequence length="372" mass="42659">MSKKYGLIDRAADAGPVKKHAAFASDSDSDEAGTSKVKIELGANQKRQAQAAQQKAIEEDPTIYQYDELYDDMVEQREKTATQGKEQAVDRKPKYIGKLMETAERRKKEQERRIERQVQKERDAEGEKFKDKESFVTSAYRAKLEEMKKLEEQEKREEYLETIGDVTKQSDLGGFYRHIYQQKTKNEEKGDGEKEEKEGKVDTKAEEVKEAVEEREKESPEKVEKPERPKVSSQRERKYRKRVSDDENEPAAESNEPKERTHLQSNLDADSDFSIDSDSSSEDSEGEQEKDQPKGEPVEGDKETNGHAASAPTVPVEGAQESVKEEDTVEEEPAAKKPKPPPIDIWKKRTVGDVFEAARQRYFERRQMQESC</sequence>
<dbReference type="PANTHER" id="PTHR31938:SF4">
    <property type="entry name" value="NUCLEAR SPECKLE SPLICING REGULATORY PROTEIN 1"/>
    <property type="match status" value="1"/>
</dbReference>
<dbReference type="PANTHER" id="PTHR31938">
    <property type="entry name" value="NUCLEAR SPECKLE SPLICING REGULATORY PROTEIN 1"/>
    <property type="match status" value="1"/>
</dbReference>
<feature type="region of interest" description="Disordered" evidence="3">
    <location>
        <begin position="77"/>
        <end position="132"/>
    </location>
</feature>
<dbReference type="AlphaFoldDB" id="A0A182VJ63"/>
<reference evidence="5" key="1">
    <citation type="submission" date="2020-05" db="UniProtKB">
        <authorList>
            <consortium name="EnsemblMetazoa"/>
        </authorList>
    </citation>
    <scope>IDENTIFICATION</scope>
    <source>
        <strain evidence="5">MAF</strain>
    </source>
</reference>
<feature type="compositionally biased region" description="Basic and acidic residues" evidence="3">
    <location>
        <begin position="184"/>
        <end position="236"/>
    </location>
</feature>
<dbReference type="GeneID" id="121598620"/>
<dbReference type="Proteomes" id="UP000075903">
    <property type="component" value="Unassembled WGS sequence"/>
</dbReference>
<dbReference type="KEGG" id="amer:121598620"/>
<name>A0A182VJ63_ANOME</name>
<keyword evidence="2" id="KW-0175">Coiled coil</keyword>
<comment type="similarity">
    <text evidence="1">Belongs to the NSRP1 family.</text>
</comment>
<evidence type="ECO:0000256" key="1">
    <source>
        <dbReference type="ARBA" id="ARBA00010126"/>
    </source>
</evidence>
<dbReference type="InterPro" id="IPR018612">
    <property type="entry name" value="NSRP1_N"/>
</dbReference>
<evidence type="ECO:0000256" key="2">
    <source>
        <dbReference type="ARBA" id="ARBA00023054"/>
    </source>
</evidence>
<dbReference type="VEuPathDB" id="VectorBase:AMEM21_010040"/>
<feature type="compositionally biased region" description="Basic and acidic residues" evidence="3">
    <location>
        <begin position="287"/>
        <end position="305"/>
    </location>
</feature>
<accession>A0A182VJ63</accession>